<organism evidence="10 11">
    <name type="scientific">Krasilnikoviella flava</name>
    <dbReference type="NCBI Taxonomy" id="526729"/>
    <lineage>
        <taxon>Bacteria</taxon>
        <taxon>Bacillati</taxon>
        <taxon>Actinomycetota</taxon>
        <taxon>Actinomycetes</taxon>
        <taxon>Micrococcales</taxon>
        <taxon>Promicromonosporaceae</taxon>
        <taxon>Krasilnikoviella</taxon>
    </lineage>
</organism>
<dbReference type="Pfam" id="PF00528">
    <property type="entry name" value="BPD_transp_1"/>
    <property type="match status" value="1"/>
</dbReference>
<keyword evidence="11" id="KW-1185">Reference proteome</keyword>
<name>A0A1T5IUT0_9MICO</name>
<feature type="transmembrane region" description="Helical" evidence="8">
    <location>
        <begin position="251"/>
        <end position="271"/>
    </location>
</feature>
<keyword evidence="6 8" id="KW-1133">Transmembrane helix</keyword>
<dbReference type="InterPro" id="IPR000515">
    <property type="entry name" value="MetI-like"/>
</dbReference>
<feature type="transmembrane region" description="Helical" evidence="8">
    <location>
        <begin position="81"/>
        <end position="103"/>
    </location>
</feature>
<feature type="transmembrane region" description="Helical" evidence="8">
    <location>
        <begin position="368"/>
        <end position="386"/>
    </location>
</feature>
<evidence type="ECO:0000256" key="6">
    <source>
        <dbReference type="ARBA" id="ARBA00022989"/>
    </source>
</evidence>
<evidence type="ECO:0000259" key="9">
    <source>
        <dbReference type="PROSITE" id="PS50928"/>
    </source>
</evidence>
<dbReference type="InterPro" id="IPR035906">
    <property type="entry name" value="MetI-like_sf"/>
</dbReference>
<comment type="similarity">
    <text evidence="8">Belongs to the binding-protein-dependent transport system permease family.</text>
</comment>
<dbReference type="STRING" id="526729.SAMN04324258_0931"/>
<dbReference type="AlphaFoldDB" id="A0A1T5IUT0"/>
<evidence type="ECO:0000256" key="3">
    <source>
        <dbReference type="ARBA" id="ARBA00022475"/>
    </source>
</evidence>
<feature type="transmembrane region" description="Helical" evidence="8">
    <location>
        <begin position="398"/>
        <end position="423"/>
    </location>
</feature>
<feature type="transmembrane region" description="Helical" evidence="8">
    <location>
        <begin position="16"/>
        <end position="39"/>
    </location>
</feature>
<protein>
    <submittedName>
        <fullName evidence="10">Thiamine transport system permease protein</fullName>
    </submittedName>
</protein>
<comment type="subcellular location">
    <subcellularLocation>
        <location evidence="1">Cell inner membrane</location>
        <topology evidence="1">Multi-pass membrane protein</topology>
    </subcellularLocation>
    <subcellularLocation>
        <location evidence="8">Cell membrane</location>
        <topology evidence="8">Multi-pass membrane protein</topology>
    </subcellularLocation>
</comment>
<feature type="domain" description="ABC transmembrane type-1" evidence="9">
    <location>
        <begin position="361"/>
        <end position="562"/>
    </location>
</feature>
<keyword evidence="2 8" id="KW-0813">Transport</keyword>
<dbReference type="GO" id="GO:0055085">
    <property type="term" value="P:transmembrane transport"/>
    <property type="evidence" value="ECO:0007669"/>
    <property type="project" value="InterPro"/>
</dbReference>
<evidence type="ECO:0000313" key="10">
    <source>
        <dbReference type="EMBL" id="SKC42822.1"/>
    </source>
</evidence>
<dbReference type="PANTHER" id="PTHR43357:SF4">
    <property type="entry name" value="INNER MEMBRANE ABC TRANSPORTER PERMEASE PROTEIN YDCV"/>
    <property type="match status" value="1"/>
</dbReference>
<evidence type="ECO:0000256" key="5">
    <source>
        <dbReference type="ARBA" id="ARBA00022692"/>
    </source>
</evidence>
<feature type="transmembrane region" description="Helical" evidence="8">
    <location>
        <begin position="443"/>
        <end position="462"/>
    </location>
</feature>
<dbReference type="Gene3D" id="1.10.3720.10">
    <property type="entry name" value="MetI-like"/>
    <property type="match status" value="2"/>
</dbReference>
<feature type="transmembrane region" description="Helical" evidence="8">
    <location>
        <begin position="303"/>
        <end position="325"/>
    </location>
</feature>
<feature type="transmembrane region" description="Helical" evidence="8">
    <location>
        <begin position="495"/>
        <end position="518"/>
    </location>
</feature>
<feature type="transmembrane region" description="Helical" evidence="8">
    <location>
        <begin position="541"/>
        <end position="562"/>
    </location>
</feature>
<reference evidence="10 11" key="1">
    <citation type="submission" date="2017-02" db="EMBL/GenBank/DDBJ databases">
        <authorList>
            <person name="Peterson S.W."/>
        </authorList>
    </citation>
    <scope>NUCLEOTIDE SEQUENCE [LARGE SCALE GENOMIC DNA]</scope>
    <source>
        <strain evidence="10 11">DSM 21481</strain>
    </source>
</reference>
<feature type="transmembrane region" description="Helical" evidence="8">
    <location>
        <begin position="151"/>
        <end position="170"/>
    </location>
</feature>
<evidence type="ECO:0000256" key="2">
    <source>
        <dbReference type="ARBA" id="ARBA00022448"/>
    </source>
</evidence>
<keyword evidence="7 8" id="KW-0472">Membrane</keyword>
<dbReference type="SUPFAM" id="SSF161098">
    <property type="entry name" value="MetI-like"/>
    <property type="match status" value="2"/>
</dbReference>
<evidence type="ECO:0000256" key="1">
    <source>
        <dbReference type="ARBA" id="ARBA00004429"/>
    </source>
</evidence>
<dbReference type="PROSITE" id="PS50928">
    <property type="entry name" value="ABC_TM1"/>
    <property type="match status" value="2"/>
</dbReference>
<keyword evidence="3" id="KW-1003">Cell membrane</keyword>
<accession>A0A1T5IUT0</accession>
<sequence length="574" mass="60483">MDGHGRRLRRPTTPRWGAWLGWGAAVALPLGFLAVFFAWPVVSLVLQGFFAETPTGRELDLSGFAEVLSQDRTWRIVGQTLAQALTGTVLSVLLGLPGAYVLYRCRFPGRTLVRGLVTVPFVLPSVVVGVAFRALFAPGGVLGWAGLEESFAGIVLALVFFNYAVVVRTVGGMWERLDPRAEQAARALGATPWRAFRTVTLPALGPAIASAAAVVFLFCATAFGVVLVLGGLRYGTIETEIWTRTTQFLDLRSAAVLSVLQLVVVGAALLVSSRARARRERALHLTSDRVSAHRLRLRDGADLAPALVTLVVVAGLLVLPMAGLVTRSLRAPDGSWGLDNYVALGTTGGRNALTVTVWEALGNSLRTAAWAALIAVVVGGLVALVVSRRPRRAGLRHAVGALDAAFMLPLGVSAVTVGFGFLITLDRPLGLDVDLRTSGALVPIAQAVVAIPLVVRTMLPVLRAIDPRLREAAATLGAAPGRVLRTVDGPLGTRSLGLAIGFAFAVSLGEFGATSFLARPDTATLPVVIYRLIGRPGAENYGMALAASVVLALLTATVMMVAERLRGDRPGGEF</sequence>
<evidence type="ECO:0000313" key="11">
    <source>
        <dbReference type="Proteomes" id="UP000189777"/>
    </source>
</evidence>
<proteinExistence type="inferred from homology"/>
<dbReference type="PANTHER" id="PTHR43357">
    <property type="entry name" value="INNER MEMBRANE ABC TRANSPORTER PERMEASE PROTEIN YDCV"/>
    <property type="match status" value="1"/>
</dbReference>
<dbReference type="Proteomes" id="UP000189777">
    <property type="component" value="Unassembled WGS sequence"/>
</dbReference>
<dbReference type="CDD" id="cd06261">
    <property type="entry name" value="TM_PBP2"/>
    <property type="match status" value="2"/>
</dbReference>
<evidence type="ECO:0000256" key="7">
    <source>
        <dbReference type="ARBA" id="ARBA00023136"/>
    </source>
</evidence>
<evidence type="ECO:0000256" key="8">
    <source>
        <dbReference type="RuleBase" id="RU363032"/>
    </source>
</evidence>
<feature type="domain" description="ABC transmembrane type-1" evidence="9">
    <location>
        <begin position="77"/>
        <end position="272"/>
    </location>
</feature>
<keyword evidence="4" id="KW-0997">Cell inner membrane</keyword>
<evidence type="ECO:0000256" key="4">
    <source>
        <dbReference type="ARBA" id="ARBA00022519"/>
    </source>
</evidence>
<keyword evidence="5 8" id="KW-0812">Transmembrane</keyword>
<gene>
    <name evidence="10" type="ORF">SAMN04324258_0931</name>
</gene>
<feature type="transmembrane region" description="Helical" evidence="8">
    <location>
        <begin position="115"/>
        <end position="136"/>
    </location>
</feature>
<dbReference type="EMBL" id="FUZQ01000001">
    <property type="protein sequence ID" value="SKC42822.1"/>
    <property type="molecule type" value="Genomic_DNA"/>
</dbReference>
<dbReference type="GO" id="GO:0005886">
    <property type="term" value="C:plasma membrane"/>
    <property type="evidence" value="ECO:0007669"/>
    <property type="project" value="UniProtKB-SubCell"/>
</dbReference>
<feature type="transmembrane region" description="Helical" evidence="8">
    <location>
        <begin position="203"/>
        <end position="231"/>
    </location>
</feature>
<dbReference type="RefSeq" id="WP_245806915.1">
    <property type="nucleotide sequence ID" value="NZ_FUZQ01000001.1"/>
</dbReference>